<keyword evidence="2" id="KW-1185">Reference proteome</keyword>
<dbReference type="OrthoDB" id="10456949at2759"/>
<reference evidence="1 2" key="1">
    <citation type="submission" date="2018-02" db="EMBL/GenBank/DDBJ databases">
        <title>Draft genome of wild Prunus yedoensis var. nudiflora.</title>
        <authorList>
            <person name="Baek S."/>
            <person name="Kim J.-H."/>
            <person name="Choi K."/>
            <person name="Kim G.-B."/>
            <person name="Cho A."/>
            <person name="Jang H."/>
            <person name="Shin C.-H."/>
            <person name="Yu H.-J."/>
            <person name="Mun J.-H."/>
        </authorList>
    </citation>
    <scope>NUCLEOTIDE SEQUENCE [LARGE SCALE GENOMIC DNA]</scope>
    <source>
        <strain evidence="2">cv. Jeju island</strain>
        <tissue evidence="1">Leaf</tissue>
    </source>
</reference>
<dbReference type="AlphaFoldDB" id="A0A314Z710"/>
<sequence length="258" mass="29085">MTNKRGSGNNSEQMGIEGGGMEDLAGQEYLYICSMELKQIVVSYVIHAIKLSDLESSSCSCSDLESPSRSCLHREPIGILHPYIDKCPSCSKGSSELHYLASMASEDLPGFMGCGVFQSKILFAGSVKPRIPLRSWSLSRKSLSKYSCYERFGPALYEQLHGYETNQTNRTLELRARDDMSKNFSRKAQPVRFRPPLYKTNQTTEVRVRDDMSKNFSPKAQPLLVELKGKLYALSGYFGSECHLKPPYFQVFDPEDKD</sequence>
<accession>A0A314Z710</accession>
<evidence type="ECO:0000313" key="2">
    <source>
        <dbReference type="Proteomes" id="UP000250321"/>
    </source>
</evidence>
<protein>
    <submittedName>
        <fullName evidence="1">Uncharacterized protein</fullName>
    </submittedName>
</protein>
<dbReference type="EMBL" id="PJQY01000156">
    <property type="protein sequence ID" value="PQQ17312.1"/>
    <property type="molecule type" value="Genomic_DNA"/>
</dbReference>
<gene>
    <name evidence="1" type="ORF">Pyn_08780</name>
</gene>
<comment type="caution">
    <text evidence="1">The sequence shown here is derived from an EMBL/GenBank/DDBJ whole genome shotgun (WGS) entry which is preliminary data.</text>
</comment>
<organism evidence="1 2">
    <name type="scientific">Prunus yedoensis var. nudiflora</name>
    <dbReference type="NCBI Taxonomy" id="2094558"/>
    <lineage>
        <taxon>Eukaryota</taxon>
        <taxon>Viridiplantae</taxon>
        <taxon>Streptophyta</taxon>
        <taxon>Embryophyta</taxon>
        <taxon>Tracheophyta</taxon>
        <taxon>Spermatophyta</taxon>
        <taxon>Magnoliopsida</taxon>
        <taxon>eudicotyledons</taxon>
        <taxon>Gunneridae</taxon>
        <taxon>Pentapetalae</taxon>
        <taxon>rosids</taxon>
        <taxon>fabids</taxon>
        <taxon>Rosales</taxon>
        <taxon>Rosaceae</taxon>
        <taxon>Amygdaloideae</taxon>
        <taxon>Amygdaleae</taxon>
        <taxon>Prunus</taxon>
    </lineage>
</organism>
<evidence type="ECO:0000313" key="1">
    <source>
        <dbReference type="EMBL" id="PQQ17312.1"/>
    </source>
</evidence>
<name>A0A314Z710_PRUYE</name>
<dbReference type="Proteomes" id="UP000250321">
    <property type="component" value="Unassembled WGS sequence"/>
</dbReference>
<proteinExistence type="predicted"/>